<evidence type="ECO:0000313" key="3">
    <source>
        <dbReference type="WBParaSite" id="SPAL_0000588200.1"/>
    </source>
</evidence>
<sequence>MGHYAGNCLQKSSKETEANELKQRRTFNSGDSQLKRINRDKIEEQNKLLMHVLIRKESYRQVRKVGRPRKQPKEDCIVKEKEDCVVKEVKEKIKLR</sequence>
<protein>
    <submittedName>
        <fullName evidence="3">Uncharacterized protein</fullName>
    </submittedName>
</protein>
<keyword evidence="2" id="KW-1185">Reference proteome</keyword>
<feature type="compositionally biased region" description="Basic and acidic residues" evidence="1">
    <location>
        <begin position="12"/>
        <end position="23"/>
    </location>
</feature>
<dbReference type="AlphaFoldDB" id="A0A0N5BIV2"/>
<organism evidence="2 3">
    <name type="scientific">Strongyloides papillosus</name>
    <name type="common">Intestinal threadworm</name>
    <dbReference type="NCBI Taxonomy" id="174720"/>
    <lineage>
        <taxon>Eukaryota</taxon>
        <taxon>Metazoa</taxon>
        <taxon>Ecdysozoa</taxon>
        <taxon>Nematoda</taxon>
        <taxon>Chromadorea</taxon>
        <taxon>Rhabditida</taxon>
        <taxon>Tylenchina</taxon>
        <taxon>Panagrolaimomorpha</taxon>
        <taxon>Strongyloidoidea</taxon>
        <taxon>Strongyloididae</taxon>
        <taxon>Strongyloides</taxon>
    </lineage>
</organism>
<proteinExistence type="predicted"/>
<dbReference type="Proteomes" id="UP000046392">
    <property type="component" value="Unplaced"/>
</dbReference>
<dbReference type="WBParaSite" id="SPAL_0000588200.1">
    <property type="protein sequence ID" value="SPAL_0000588200.1"/>
    <property type="gene ID" value="SPAL_0000588200"/>
</dbReference>
<evidence type="ECO:0000256" key="1">
    <source>
        <dbReference type="SAM" id="MobiDB-lite"/>
    </source>
</evidence>
<name>A0A0N5BIV2_STREA</name>
<evidence type="ECO:0000313" key="2">
    <source>
        <dbReference type="Proteomes" id="UP000046392"/>
    </source>
</evidence>
<feature type="region of interest" description="Disordered" evidence="1">
    <location>
        <begin position="1"/>
        <end position="32"/>
    </location>
</feature>
<reference evidence="3" key="1">
    <citation type="submission" date="2017-02" db="UniProtKB">
        <authorList>
            <consortium name="WormBaseParasite"/>
        </authorList>
    </citation>
    <scope>IDENTIFICATION</scope>
</reference>
<accession>A0A0N5BIV2</accession>